<evidence type="ECO:0000256" key="2">
    <source>
        <dbReference type="ARBA" id="ARBA00023054"/>
    </source>
</evidence>
<organism evidence="5 6">
    <name type="scientific">Acanthoscelides obtectus</name>
    <name type="common">Bean weevil</name>
    <name type="synonym">Bruchus obtectus</name>
    <dbReference type="NCBI Taxonomy" id="200917"/>
    <lineage>
        <taxon>Eukaryota</taxon>
        <taxon>Metazoa</taxon>
        <taxon>Ecdysozoa</taxon>
        <taxon>Arthropoda</taxon>
        <taxon>Hexapoda</taxon>
        <taxon>Insecta</taxon>
        <taxon>Pterygota</taxon>
        <taxon>Neoptera</taxon>
        <taxon>Endopterygota</taxon>
        <taxon>Coleoptera</taxon>
        <taxon>Polyphaga</taxon>
        <taxon>Cucujiformia</taxon>
        <taxon>Chrysomeloidea</taxon>
        <taxon>Chrysomelidae</taxon>
        <taxon>Bruchinae</taxon>
        <taxon>Bruchini</taxon>
        <taxon>Acanthoscelides</taxon>
    </lineage>
</organism>
<dbReference type="Proteomes" id="UP001152888">
    <property type="component" value="Unassembled WGS sequence"/>
</dbReference>
<dbReference type="Gene3D" id="1.20.5.4090">
    <property type="match status" value="1"/>
</dbReference>
<dbReference type="OrthoDB" id="10028421at2759"/>
<protein>
    <recommendedName>
        <fullName evidence="7">Leucine-rich repeat flightless-interacting protein 2</fullName>
    </recommendedName>
</protein>
<accession>A0A9P0PZT1</accession>
<feature type="coiled-coil region" evidence="3">
    <location>
        <begin position="524"/>
        <end position="607"/>
    </location>
</feature>
<proteinExistence type="inferred from homology"/>
<evidence type="ECO:0000256" key="4">
    <source>
        <dbReference type="SAM" id="MobiDB-lite"/>
    </source>
</evidence>
<evidence type="ECO:0000256" key="1">
    <source>
        <dbReference type="ARBA" id="ARBA00008275"/>
    </source>
</evidence>
<dbReference type="GO" id="GO:0006355">
    <property type="term" value="P:regulation of DNA-templated transcription"/>
    <property type="evidence" value="ECO:0007669"/>
    <property type="project" value="InterPro"/>
</dbReference>
<feature type="region of interest" description="Disordered" evidence="4">
    <location>
        <begin position="752"/>
        <end position="792"/>
    </location>
</feature>
<dbReference type="Pfam" id="PF09738">
    <property type="entry name" value="LRRFIP"/>
    <property type="match status" value="1"/>
</dbReference>
<feature type="region of interest" description="Disordered" evidence="4">
    <location>
        <begin position="302"/>
        <end position="322"/>
    </location>
</feature>
<sequence>MSVDSDDIEKGSEKHLDARNRAPKEYLDSRERIPDDNRLLINSVASENLENWDSRERIPDDNRLLINSVASENLENWDSRERIPDNNRLLINSVASENLENLDSRERIPDDNRLLINSVASENLENLDSRERIPDDNRLLINSVASENLEKDPKEYLDSRERIPDDNRLLINSVASENLENLDSRERVPDDNRLLINSVASENLENLDSRERVPDDNRLLINSVASENLENLDSRERVPDDNRLLINSVASENLENWDSRERIPDDNRLLINSVASENLEKDPKEYLDSRERIPEFPINSVASENLEKDPKEYLDGRENSPMLDLNSRETVLRDVSDEIPLICAECTSDDVEEGFKDLDAPRVRKGAFENPMVESSGFLETSDVFYTTAKDALFPTPDVSRVCVDDVTEAYDDSDVRYSYMGVTSDEAEARLWAKRQARAEAREIRMRELERQQREQEENADRQFDMLAGAGQDSPVVGAAAVAVGAALSSVGGGSAVRTPRSAARYMSSRRSSEDSLEDTGSLRELRHELKEVEEKFRKAMIANAQLDNDKTAQTYQIELLNDRLEELEEEHASLKREHRDKCREHEQLKRLCAQLKDELTAAKFELQERDRLIAEKGLVIVEGVEEDGSGEVKRALVTAENAKLLETAGEGSLDVRLAKFAKEKSELQDQISHLKLELEEEKSKRRKPGSIGHLNGPSSDYDYDDLQREASKQLADYKFRAQKAEQDVATLQATVARLESQVIRYKTAAEVSEQSEEALKAEKRKLQREDSDTITDISTDSLPDIWQETL</sequence>
<dbReference type="InterPro" id="IPR019139">
    <property type="entry name" value="LRRFIP1/2"/>
</dbReference>
<feature type="region of interest" description="Disordered" evidence="4">
    <location>
        <begin position="503"/>
        <end position="524"/>
    </location>
</feature>
<dbReference type="PANTHER" id="PTHR19212">
    <property type="entry name" value="LEUCINE RICH REPEAT IN FLII INTERACTING PROTEIN"/>
    <property type="match status" value="1"/>
</dbReference>
<keyword evidence="2 3" id="KW-0175">Coiled coil</keyword>
<feature type="region of interest" description="Disordered" evidence="4">
    <location>
        <begin position="681"/>
        <end position="706"/>
    </location>
</feature>
<feature type="region of interest" description="Disordered" evidence="4">
    <location>
        <begin position="1"/>
        <end position="29"/>
    </location>
</feature>
<comment type="caution">
    <text evidence="5">The sequence shown here is derived from an EMBL/GenBank/DDBJ whole genome shotgun (WGS) entry which is preliminary data.</text>
</comment>
<evidence type="ECO:0000313" key="5">
    <source>
        <dbReference type="EMBL" id="CAH2005224.1"/>
    </source>
</evidence>
<comment type="similarity">
    <text evidence="1">Belongs to the LRRFIP family.</text>
</comment>
<feature type="compositionally biased region" description="Basic and acidic residues" evidence="4">
    <location>
        <begin position="305"/>
        <end position="318"/>
    </location>
</feature>
<name>A0A9P0PZT1_ACAOB</name>
<evidence type="ECO:0000313" key="6">
    <source>
        <dbReference type="Proteomes" id="UP001152888"/>
    </source>
</evidence>
<feature type="compositionally biased region" description="Low complexity" evidence="4">
    <location>
        <begin position="776"/>
        <end position="792"/>
    </location>
</feature>
<dbReference type="PANTHER" id="PTHR19212:SF0">
    <property type="entry name" value="LD07988P"/>
    <property type="match status" value="1"/>
</dbReference>
<feature type="compositionally biased region" description="Basic and acidic residues" evidence="4">
    <location>
        <begin position="8"/>
        <end position="29"/>
    </location>
</feature>
<evidence type="ECO:0008006" key="7">
    <source>
        <dbReference type="Google" id="ProtNLM"/>
    </source>
</evidence>
<reference evidence="5" key="1">
    <citation type="submission" date="2022-03" db="EMBL/GenBank/DDBJ databases">
        <authorList>
            <person name="Sayadi A."/>
        </authorList>
    </citation>
    <scope>NUCLEOTIDE SEQUENCE</scope>
</reference>
<keyword evidence="6" id="KW-1185">Reference proteome</keyword>
<dbReference type="EMBL" id="CAKOFQ010007631">
    <property type="protein sequence ID" value="CAH2005224.1"/>
    <property type="molecule type" value="Genomic_DNA"/>
</dbReference>
<evidence type="ECO:0000256" key="3">
    <source>
        <dbReference type="SAM" id="Coils"/>
    </source>
</evidence>
<gene>
    <name evidence="5" type="ORF">ACAOBT_LOCUS28420</name>
</gene>
<dbReference type="AlphaFoldDB" id="A0A9P0PZT1"/>
<feature type="coiled-coil region" evidence="3">
    <location>
        <begin position="440"/>
        <end position="467"/>
    </location>
</feature>